<proteinExistence type="predicted"/>
<evidence type="ECO:0008006" key="3">
    <source>
        <dbReference type="Google" id="ProtNLM"/>
    </source>
</evidence>
<evidence type="ECO:0000313" key="2">
    <source>
        <dbReference type="Proteomes" id="UP001189429"/>
    </source>
</evidence>
<gene>
    <name evidence="1" type="ORF">PCOR1329_LOCUS25262</name>
</gene>
<comment type="caution">
    <text evidence="1">The sequence shown here is derived from an EMBL/GenBank/DDBJ whole genome shotgun (WGS) entry which is preliminary data.</text>
</comment>
<dbReference type="EMBL" id="CAUYUJ010008809">
    <property type="protein sequence ID" value="CAK0825019.1"/>
    <property type="molecule type" value="Genomic_DNA"/>
</dbReference>
<accession>A0ABN9RZZ9</accession>
<feature type="non-terminal residue" evidence="1">
    <location>
        <position position="190"/>
    </location>
</feature>
<protein>
    <recommendedName>
        <fullName evidence="3">Apple domain-containing protein</fullName>
    </recommendedName>
</protein>
<dbReference type="Proteomes" id="UP001189429">
    <property type="component" value="Unassembled WGS sequence"/>
</dbReference>
<reference evidence="1" key="1">
    <citation type="submission" date="2023-10" db="EMBL/GenBank/DDBJ databases">
        <authorList>
            <person name="Chen Y."/>
            <person name="Shah S."/>
            <person name="Dougan E. K."/>
            <person name="Thang M."/>
            <person name="Chan C."/>
        </authorList>
    </citation>
    <scope>NUCLEOTIDE SEQUENCE [LARGE SCALE GENOMIC DNA]</scope>
</reference>
<sequence length="190" mass="20473">ACADAVRFYGFAVEGLAGGGGGQKDRGSLLSAALFRIHGSLATEESREQRAERAAQKARADVERKARITYHDLSSELGTGSCADAQEEGYDCWWGTLPFPVCEEQCSSTEACLGFDFQFGPENCELRFSKGSMPADNPGPFNDSWSDGKGAGNITGVVDDGSGRKCYVKKWITSHQSSTMESFPGSSEWE</sequence>
<organism evidence="1 2">
    <name type="scientific">Prorocentrum cordatum</name>
    <dbReference type="NCBI Taxonomy" id="2364126"/>
    <lineage>
        <taxon>Eukaryota</taxon>
        <taxon>Sar</taxon>
        <taxon>Alveolata</taxon>
        <taxon>Dinophyceae</taxon>
        <taxon>Prorocentrales</taxon>
        <taxon>Prorocentraceae</taxon>
        <taxon>Prorocentrum</taxon>
    </lineage>
</organism>
<evidence type="ECO:0000313" key="1">
    <source>
        <dbReference type="EMBL" id="CAK0825019.1"/>
    </source>
</evidence>
<keyword evidence="2" id="KW-1185">Reference proteome</keyword>
<feature type="non-terminal residue" evidence="1">
    <location>
        <position position="1"/>
    </location>
</feature>
<name>A0ABN9RZZ9_9DINO</name>